<dbReference type="PANTHER" id="PTHR33112:SF16">
    <property type="entry name" value="HETEROKARYON INCOMPATIBILITY DOMAIN-CONTAINING PROTEIN"/>
    <property type="match status" value="1"/>
</dbReference>
<keyword evidence="1" id="KW-0732">Signal</keyword>
<organism evidence="3 4">
    <name type="scientific">Psilocybe cf. subviscida</name>
    <dbReference type="NCBI Taxonomy" id="2480587"/>
    <lineage>
        <taxon>Eukaryota</taxon>
        <taxon>Fungi</taxon>
        <taxon>Dikarya</taxon>
        <taxon>Basidiomycota</taxon>
        <taxon>Agaricomycotina</taxon>
        <taxon>Agaricomycetes</taxon>
        <taxon>Agaricomycetidae</taxon>
        <taxon>Agaricales</taxon>
        <taxon>Agaricineae</taxon>
        <taxon>Strophariaceae</taxon>
        <taxon>Psilocybe</taxon>
    </lineage>
</organism>
<gene>
    <name evidence="3" type="ORF">D9619_000651</name>
</gene>
<evidence type="ECO:0000313" key="3">
    <source>
        <dbReference type="EMBL" id="KAF5321313.1"/>
    </source>
</evidence>
<feature type="signal peptide" evidence="1">
    <location>
        <begin position="1"/>
        <end position="21"/>
    </location>
</feature>
<dbReference type="InterPro" id="IPR010730">
    <property type="entry name" value="HET"/>
</dbReference>
<evidence type="ECO:0000313" key="4">
    <source>
        <dbReference type="Proteomes" id="UP000567179"/>
    </source>
</evidence>
<proteinExistence type="predicted"/>
<dbReference type="PANTHER" id="PTHR33112">
    <property type="entry name" value="DOMAIN PROTEIN, PUTATIVE-RELATED"/>
    <property type="match status" value="1"/>
</dbReference>
<dbReference type="AlphaFoldDB" id="A0A8H5F2W8"/>
<comment type="caution">
    <text evidence="3">The sequence shown here is derived from an EMBL/GenBank/DDBJ whole genome shotgun (WGS) entry which is preliminary data.</text>
</comment>
<sequence length="659" mass="73384">MYRPAFLPILLNFTITQMASSLDTSPEIKSLVCEPCWRDVFTFERFKDLLASEDSSTKLAYTSTAESIAASTAKGCSWCTFLSKKAKNSHGEIKVTLWIKPEEHTITPAGAKRLYVSISGAETSTYSSYMLYTTIGDNASAIITPKDRVLDVSSDSSYKMALERLAVCVETHEHCPKPNEGNTLPDRVVDCADPQNPKVVVTNGQMKGAYATLSYVWGYKANQTYVTESSNLDSRIKDGFILSKFPQTIQDAIISTKKFGLRYLWVDALCILQDKDDDTDKIQQMGKMNTIYRGAYVTIIAASADHVTKGFLEDRLSRIPAARVPFVCPDGKVGSACLADLDWDHWDARHAYYDVIEPVNGRGWCMQERFLSERAFVFASDTLRYHCQTETVSIGDALCEPSTSMTLPRSIFLPNYKLSEEELVKARQAWQYVIWDYTRRELGRGGLDKLNAVGGIAEQFGSVWSSRYLAGIWEHNLLEDLLWRRSIASDPVARAEIYRAPSWSWASMDGIVDGTAQTKTLQVGQPGVLHCDVMECEVTLRSPKAPFAAVTAAHLKLNGQLHKVTTKVPASPDSTWPLFLGSEESPIGWVNLDALNDIKELDNLFVVPILWDTALSSVEALVLAAVDEGKYRRVGIFHVSDKHSLAWVGTVDVQEVNII</sequence>
<name>A0A8H5F2W8_9AGAR</name>
<reference evidence="3 4" key="1">
    <citation type="journal article" date="2020" name="ISME J.">
        <title>Uncovering the hidden diversity of litter-decomposition mechanisms in mushroom-forming fungi.</title>
        <authorList>
            <person name="Floudas D."/>
            <person name="Bentzer J."/>
            <person name="Ahren D."/>
            <person name="Johansson T."/>
            <person name="Persson P."/>
            <person name="Tunlid A."/>
        </authorList>
    </citation>
    <scope>NUCLEOTIDE SEQUENCE [LARGE SCALE GENOMIC DNA]</scope>
    <source>
        <strain evidence="3 4">CBS 101986</strain>
    </source>
</reference>
<dbReference type="EMBL" id="JAACJJ010000028">
    <property type="protein sequence ID" value="KAF5321313.1"/>
    <property type="molecule type" value="Genomic_DNA"/>
</dbReference>
<protein>
    <recommendedName>
        <fullName evidence="2">Heterokaryon incompatibility domain-containing protein</fullName>
    </recommendedName>
</protein>
<dbReference type="Proteomes" id="UP000567179">
    <property type="component" value="Unassembled WGS sequence"/>
</dbReference>
<dbReference type="OrthoDB" id="5125733at2759"/>
<evidence type="ECO:0000256" key="1">
    <source>
        <dbReference type="SAM" id="SignalP"/>
    </source>
</evidence>
<feature type="chain" id="PRO_5034979017" description="Heterokaryon incompatibility domain-containing protein" evidence="1">
    <location>
        <begin position="22"/>
        <end position="659"/>
    </location>
</feature>
<feature type="domain" description="Heterokaryon incompatibility" evidence="2">
    <location>
        <begin position="210"/>
        <end position="368"/>
    </location>
</feature>
<evidence type="ECO:0000259" key="2">
    <source>
        <dbReference type="Pfam" id="PF06985"/>
    </source>
</evidence>
<dbReference type="Pfam" id="PF06985">
    <property type="entry name" value="HET"/>
    <property type="match status" value="1"/>
</dbReference>
<accession>A0A8H5F2W8</accession>
<keyword evidence="4" id="KW-1185">Reference proteome</keyword>